<protein>
    <submittedName>
        <fullName evidence="4">HCL345Wp</fullName>
    </submittedName>
</protein>
<keyword evidence="2" id="KW-0472">Membrane</keyword>
<feature type="transmembrane region" description="Helical" evidence="2">
    <location>
        <begin position="94"/>
        <end position="114"/>
    </location>
</feature>
<dbReference type="Proteomes" id="UP000243052">
    <property type="component" value="Chromosome iii"/>
</dbReference>
<dbReference type="GO" id="GO:1990593">
    <property type="term" value="F:nascent polypeptide-associated complex binding"/>
    <property type="evidence" value="ECO:0007669"/>
    <property type="project" value="InterPro"/>
</dbReference>
<evidence type="ECO:0000313" key="5">
    <source>
        <dbReference type="Proteomes" id="UP000243052"/>
    </source>
</evidence>
<organism evidence="4 5">
    <name type="scientific">Eremothecium sinecaudum</name>
    <dbReference type="NCBI Taxonomy" id="45286"/>
    <lineage>
        <taxon>Eukaryota</taxon>
        <taxon>Fungi</taxon>
        <taxon>Dikarya</taxon>
        <taxon>Ascomycota</taxon>
        <taxon>Saccharomycotina</taxon>
        <taxon>Saccharomycetes</taxon>
        <taxon>Saccharomycetales</taxon>
        <taxon>Saccharomycetaceae</taxon>
        <taxon>Eremothecium</taxon>
    </lineage>
</organism>
<dbReference type="GO" id="GO:0005741">
    <property type="term" value="C:mitochondrial outer membrane"/>
    <property type="evidence" value="ECO:0007669"/>
    <property type="project" value="InterPro"/>
</dbReference>
<dbReference type="GeneID" id="28723023"/>
<evidence type="ECO:0000259" key="3">
    <source>
        <dbReference type="Pfam" id="PF17304"/>
    </source>
</evidence>
<dbReference type="RefSeq" id="XP_017986802.1">
    <property type="nucleotide sequence ID" value="XM_018131310.1"/>
</dbReference>
<dbReference type="PANTHER" id="PTHR38402:SF1">
    <property type="entry name" value="MITOCHONDRIAL OUTER MEMBRANE PROTEIN OM14"/>
    <property type="match status" value="1"/>
</dbReference>
<name>A0A109UWF1_9SACH</name>
<dbReference type="OrthoDB" id="4034431at2759"/>
<feature type="region of interest" description="Disordered" evidence="1">
    <location>
        <begin position="17"/>
        <end position="42"/>
    </location>
</feature>
<proteinExistence type="predicted"/>
<reference evidence="4 5" key="1">
    <citation type="submission" date="2016-01" db="EMBL/GenBank/DDBJ databases">
        <title>Genome sequence of the yeast Holleya sinecauda.</title>
        <authorList>
            <person name="Dietrich F.S."/>
        </authorList>
    </citation>
    <scope>NUCLEOTIDE SEQUENCE [LARGE SCALE GENOMIC DNA]</scope>
    <source>
        <strain evidence="4 5">ATCC 58844</strain>
    </source>
</reference>
<feature type="transmembrane region" description="Helical" evidence="2">
    <location>
        <begin position="129"/>
        <end position="151"/>
    </location>
</feature>
<dbReference type="Pfam" id="PF17304">
    <property type="entry name" value="OM14_C"/>
    <property type="match status" value="1"/>
</dbReference>
<sequence>MSDNKIDESVDKTRDGAKHFIDKASEESKKLAKDAKRGLEKGESELHKAWNKLREWIEKSASLTAKVGCDAAANTAEITKNVASRAYVEMQNPVVALNTLLGGGALLYTLYGYAEHQSRYLRGKSDRAILATVGTLTAFLVADGVLSYKYYKQLDKK</sequence>
<dbReference type="InterPro" id="IPR039454">
    <property type="entry name" value="OM14"/>
</dbReference>
<evidence type="ECO:0000313" key="4">
    <source>
        <dbReference type="EMBL" id="AMD19806.1"/>
    </source>
</evidence>
<evidence type="ECO:0000256" key="2">
    <source>
        <dbReference type="SAM" id="Phobius"/>
    </source>
</evidence>
<keyword evidence="2" id="KW-1133">Transmembrane helix</keyword>
<feature type="domain" description="Mitochondrial outer membrane protein OM14 C-terminal" evidence="3">
    <location>
        <begin position="88"/>
        <end position="157"/>
    </location>
</feature>
<gene>
    <name evidence="4" type="ORF">AW171_hschr31659</name>
</gene>
<dbReference type="GO" id="GO:0006626">
    <property type="term" value="P:protein targeting to mitochondrion"/>
    <property type="evidence" value="ECO:0007669"/>
    <property type="project" value="TreeGrafter"/>
</dbReference>
<dbReference type="STRING" id="45286.A0A109UWF1"/>
<dbReference type="EMBL" id="CP014243">
    <property type="protein sequence ID" value="AMD19806.1"/>
    <property type="molecule type" value="Genomic_DNA"/>
</dbReference>
<evidence type="ECO:0000256" key="1">
    <source>
        <dbReference type="SAM" id="MobiDB-lite"/>
    </source>
</evidence>
<keyword evidence="5" id="KW-1185">Reference proteome</keyword>
<accession>A0A109UWF1</accession>
<dbReference type="InterPro" id="IPR039453">
    <property type="entry name" value="OM14_C"/>
</dbReference>
<dbReference type="AlphaFoldDB" id="A0A109UWF1"/>
<dbReference type="PANTHER" id="PTHR38402">
    <property type="entry name" value="MITOCHONDRIAL OUTER MEMBRANE PROTEIN OM14"/>
    <property type="match status" value="1"/>
</dbReference>
<keyword evidence="2" id="KW-0812">Transmembrane</keyword>